<name>A0A8S1CNK1_9INSE</name>
<feature type="compositionally biased region" description="Polar residues" evidence="1">
    <location>
        <begin position="286"/>
        <end position="299"/>
    </location>
</feature>
<feature type="region of interest" description="Disordered" evidence="1">
    <location>
        <begin position="401"/>
        <end position="491"/>
    </location>
</feature>
<feature type="compositionally biased region" description="Basic and acidic residues" evidence="1">
    <location>
        <begin position="469"/>
        <end position="484"/>
    </location>
</feature>
<feature type="compositionally biased region" description="Low complexity" evidence="1">
    <location>
        <begin position="402"/>
        <end position="412"/>
    </location>
</feature>
<proteinExistence type="predicted"/>
<keyword evidence="4" id="KW-1185">Reference proteome</keyword>
<dbReference type="EMBL" id="CADEPI010000052">
    <property type="protein sequence ID" value="CAB3370421.1"/>
    <property type="molecule type" value="Genomic_DNA"/>
</dbReference>
<feature type="compositionally biased region" description="Basic and acidic residues" evidence="1">
    <location>
        <begin position="211"/>
        <end position="221"/>
    </location>
</feature>
<feature type="compositionally biased region" description="Basic and acidic residues" evidence="1">
    <location>
        <begin position="314"/>
        <end position="323"/>
    </location>
</feature>
<organism evidence="3 4">
    <name type="scientific">Cloeon dipterum</name>
    <dbReference type="NCBI Taxonomy" id="197152"/>
    <lineage>
        <taxon>Eukaryota</taxon>
        <taxon>Metazoa</taxon>
        <taxon>Ecdysozoa</taxon>
        <taxon>Arthropoda</taxon>
        <taxon>Hexapoda</taxon>
        <taxon>Insecta</taxon>
        <taxon>Pterygota</taxon>
        <taxon>Palaeoptera</taxon>
        <taxon>Ephemeroptera</taxon>
        <taxon>Pisciforma</taxon>
        <taxon>Baetidae</taxon>
        <taxon>Cloeon</taxon>
    </lineage>
</organism>
<feature type="domain" description="DUF4806" evidence="2">
    <location>
        <begin position="5"/>
        <end position="84"/>
    </location>
</feature>
<evidence type="ECO:0000256" key="1">
    <source>
        <dbReference type="SAM" id="MobiDB-lite"/>
    </source>
</evidence>
<dbReference type="InterPro" id="IPR032071">
    <property type="entry name" value="DUF4806"/>
</dbReference>
<protein>
    <recommendedName>
        <fullName evidence="2">DUF4806 domain-containing protein</fullName>
    </recommendedName>
</protein>
<feature type="compositionally biased region" description="Basic and acidic residues" evidence="1">
    <location>
        <begin position="171"/>
        <end position="181"/>
    </location>
</feature>
<reference evidence="3 4" key="1">
    <citation type="submission" date="2020-04" db="EMBL/GenBank/DDBJ databases">
        <authorList>
            <person name="Alioto T."/>
            <person name="Alioto T."/>
            <person name="Gomez Garrido J."/>
        </authorList>
    </citation>
    <scope>NUCLEOTIDE SEQUENCE [LARGE SCALE GENOMIC DNA]</scope>
</reference>
<dbReference type="AlphaFoldDB" id="A0A8S1CNK1"/>
<dbReference type="Pfam" id="PF16064">
    <property type="entry name" value="DUF4806"/>
    <property type="match status" value="1"/>
</dbReference>
<gene>
    <name evidence="3" type="ORF">CLODIP_2_CD10653</name>
</gene>
<accession>A0A8S1CNK1</accession>
<dbReference type="Proteomes" id="UP000494165">
    <property type="component" value="Unassembled WGS sequence"/>
</dbReference>
<comment type="caution">
    <text evidence="3">The sequence shown here is derived from an EMBL/GenBank/DDBJ whole genome shotgun (WGS) entry which is preliminary data.</text>
</comment>
<feature type="region of interest" description="Disordered" evidence="1">
    <location>
        <begin position="118"/>
        <end position="389"/>
    </location>
</feature>
<feature type="compositionally biased region" description="Polar residues" evidence="1">
    <location>
        <begin position="453"/>
        <end position="468"/>
    </location>
</feature>
<evidence type="ECO:0000313" key="3">
    <source>
        <dbReference type="EMBL" id="CAB3370421.1"/>
    </source>
</evidence>
<feature type="compositionally biased region" description="Basic and acidic residues" evidence="1">
    <location>
        <begin position="246"/>
        <end position="259"/>
    </location>
</feature>
<feature type="compositionally biased region" description="Basic and acidic residues" evidence="1">
    <location>
        <begin position="131"/>
        <end position="140"/>
    </location>
</feature>
<evidence type="ECO:0000259" key="2">
    <source>
        <dbReference type="Pfam" id="PF16064"/>
    </source>
</evidence>
<feature type="compositionally biased region" description="Polar residues" evidence="1">
    <location>
        <begin position="182"/>
        <end position="196"/>
    </location>
</feature>
<evidence type="ECO:0000313" key="4">
    <source>
        <dbReference type="Proteomes" id="UP000494165"/>
    </source>
</evidence>
<sequence>MLELFPIKTIEELERFENQLGQQTHFLHELASTFATYASDGTLGKSVNSVLRNLLTDQVAACFNFEGKQRSNTEKKKGFKMTSLWNLLKLALEKSGAKFSPALSDLTLKSKTSDWLKDAPKRRDWRSKSRPRSDEGREGRNTYSNSPEGAGLSNIGSEERRAITGWNPPRPRSDEGREGRSRYSNSPEGTGLSNIGSEERRARTGWKPPRPRPEQKEEGRSRRARTHLKTRACPTLALGTPSDNWLEPRPRSDEREGRNLGRTQTHQKARACPTLGLTKGGKESRYSNSPEDTGLSNIGSEKRQARTGWKPPRPRSDEGREGRNTYSNSPEGAGLSNIGSEERRAITGWNPPRPRSDEGREGRNTCSNSPESAGLSKNRPLQKRDRGDRETELAFFEEMLRSSQISSSSVRSSDTKRDEFPLRSAEIPIEERCSSSVNTQKGAVGATKDISPSRATESPSDMINTNQSKENHSQKSSHEGRKASQEGSLKTSTELCAQSKCLAERIEESDGKISKSVVEAPSPEKISMNRSTEISDSAIKSPSGTLNPFLRAESTRISADGLLLRGKGLQQRGTTSLTVPTGDTESINQTHEVWCRSRQILPDSFFNTGPSAFRYPCAEMMLGVNKNNFLLQRYDYSSPILFNRFIYPQNYTPVSGYFYIFLCEEP</sequence>
<feature type="compositionally biased region" description="Basic and acidic residues" evidence="1">
    <location>
        <begin position="354"/>
        <end position="363"/>
    </location>
</feature>